<dbReference type="Proteomes" id="UP001056120">
    <property type="component" value="Linkage Group LG19"/>
</dbReference>
<organism evidence="1 2">
    <name type="scientific">Smallanthus sonchifolius</name>
    <dbReference type="NCBI Taxonomy" id="185202"/>
    <lineage>
        <taxon>Eukaryota</taxon>
        <taxon>Viridiplantae</taxon>
        <taxon>Streptophyta</taxon>
        <taxon>Embryophyta</taxon>
        <taxon>Tracheophyta</taxon>
        <taxon>Spermatophyta</taxon>
        <taxon>Magnoliopsida</taxon>
        <taxon>eudicotyledons</taxon>
        <taxon>Gunneridae</taxon>
        <taxon>Pentapetalae</taxon>
        <taxon>asterids</taxon>
        <taxon>campanulids</taxon>
        <taxon>Asterales</taxon>
        <taxon>Asteraceae</taxon>
        <taxon>Asteroideae</taxon>
        <taxon>Heliantheae alliance</taxon>
        <taxon>Millerieae</taxon>
        <taxon>Smallanthus</taxon>
    </lineage>
</organism>
<protein>
    <submittedName>
        <fullName evidence="1">Uncharacterized protein</fullName>
    </submittedName>
</protein>
<reference evidence="2" key="1">
    <citation type="journal article" date="2022" name="Mol. Ecol. Resour.">
        <title>The genomes of chicory, endive, great burdock and yacon provide insights into Asteraceae palaeo-polyploidization history and plant inulin production.</title>
        <authorList>
            <person name="Fan W."/>
            <person name="Wang S."/>
            <person name="Wang H."/>
            <person name="Wang A."/>
            <person name="Jiang F."/>
            <person name="Liu H."/>
            <person name="Zhao H."/>
            <person name="Xu D."/>
            <person name="Zhang Y."/>
        </authorList>
    </citation>
    <scope>NUCLEOTIDE SEQUENCE [LARGE SCALE GENOMIC DNA]</scope>
    <source>
        <strain evidence="2">cv. Yunnan</strain>
    </source>
</reference>
<sequence length="1440" mass="162576">MAGADINNPNDKFSPYHNLTAYLIKGKKSEGFDDMIDFLCRSKIRHALTVNPTIYTSHMENFWSSAVYSTEQGTPQIKGTVDGKEIIITEAKLRQHLKLQDEGDAISYPRDVYMRTFVSIGYTGNQTEYTIEKALMGPKWKYLCHTLLQCISQKRSGWNQLSSGLASAVHGMITGAGFNFSHLILEGLRYNLQEGVKAQFFMYPRFLQEVFNIEHQDLSKTARIYSILGHKNNIFQSMRTVSSKFSGADVPLLSTMLNTQSAQGDSSANPADTDPTPSSSLPQIQTTVSLDRTPVHSTEDAQAHTSLSHSLIAQLEHRAPVAAKYTRKRGKRTPSSLASKAQTQANIPHSESQHSSENIIRECHIVRETPSEVSLLGLGSLPGSIDQPFEPFLSSLNLSVEEPDQSDVPSPTTTIQEVLIGLASKTPNPSSSPLEVHSGSIERVDVDEAVTTAGPSTDQEDSDNIIKTSTTATHGEGVSLETPFTERNPRRQETMGDGDAEARPTAPSRSKDSTTVDEDRLKLHNLELTARVAMLEAEMSKLRHQVAMHAAHKCPTLATPSLVSVGTQTDAYLSADATKKGEMVSMEEDTDSLDDWIQEQFVLQSSQYKPAFVQVHDLPAPDNEDEEISEDWQLVVRAVDEMLNDAEDTEQTNASFSILPQAAAIISHTSAPHFPLTSTQLEFDIILAWGYDGKTERFWIGREFSGVEELDWDLIHPFEILDLYDLICINNSSDLSADLSIDLFYDLMEDNLPNFIRLIKELKRVESPESSQAAERRLSPNNLQITRSSLLNEEEVLSLKRLLYKTMVKDLDVVGWSSNKSFDHNLLLSNSTSLTINTRDILQLPSDFLLKIYQLRFNICNINSSESQGMMQTVRAHLVNEGWIEGYESVSNSDTDSNSSSPRVDINSAAYGLRSSIKDQLREITDHESQTNQPNVLSLSISEDADEAEAEIPTVPQSTVAVISEARAEASNFDKGKGTMTKEDEERLLKEKKEKEERRRKREEEEMAEEMAYQTKHQERKTALLLRQQTIQLYAKQLDEMKVKIHTGSQVEEDEKLARQLQEKFAKEEEEENEKKKKEDAKFRITDSKLAKELREEWTEALISQGEDADYLEKLSNKEIYRAFMGQQGQLASKKKAEEEEKAKLQSKKTIALNKRTHEERKVMIDFLKARGDSGRRLGPMNFMNLQALYFKVKKDEEERLGKKGSKKRVLIKEEEKPKTKKPKPSPSPTSSSVHHPSTLLPKPSTPPPNKSKSSHPAPTHQQPPLKKSKSSSKPEDSRDIVEWVYNPQGQRFEIFRGRTERRRSTYRSVDEVLQLPDSELRRILELGEAHEPANERGKHLMLAIRHYFNPSKDVVIDIKPLKSHSPFVSWSYNADLDEFTLTDAKKQQMRCSSKAIFKMQPKDIKTLSELPLNNPSKDPRGYEVERIVRHMQKLQQQSD</sequence>
<comment type="caution">
    <text evidence="1">The sequence shown here is derived from an EMBL/GenBank/DDBJ whole genome shotgun (WGS) entry which is preliminary data.</text>
</comment>
<name>A0ACB9DEV6_9ASTR</name>
<gene>
    <name evidence="1" type="ORF">L1987_57999</name>
</gene>
<evidence type="ECO:0000313" key="2">
    <source>
        <dbReference type="Proteomes" id="UP001056120"/>
    </source>
</evidence>
<dbReference type="EMBL" id="CM042036">
    <property type="protein sequence ID" value="KAI3744903.1"/>
    <property type="molecule type" value="Genomic_DNA"/>
</dbReference>
<keyword evidence="2" id="KW-1185">Reference proteome</keyword>
<accession>A0ACB9DEV6</accession>
<reference evidence="1 2" key="2">
    <citation type="journal article" date="2022" name="Mol. Ecol. Resour.">
        <title>The genomes of chicory, endive, great burdock and yacon provide insights into Asteraceae paleo-polyploidization history and plant inulin production.</title>
        <authorList>
            <person name="Fan W."/>
            <person name="Wang S."/>
            <person name="Wang H."/>
            <person name="Wang A."/>
            <person name="Jiang F."/>
            <person name="Liu H."/>
            <person name="Zhao H."/>
            <person name="Xu D."/>
            <person name="Zhang Y."/>
        </authorList>
    </citation>
    <scope>NUCLEOTIDE SEQUENCE [LARGE SCALE GENOMIC DNA]</scope>
    <source>
        <strain evidence="2">cv. Yunnan</strain>
        <tissue evidence="1">Leaves</tissue>
    </source>
</reference>
<proteinExistence type="predicted"/>
<evidence type="ECO:0000313" key="1">
    <source>
        <dbReference type="EMBL" id="KAI3744903.1"/>
    </source>
</evidence>